<protein>
    <recommendedName>
        <fullName evidence="1">Endonuclease/exonuclease/phosphatase domain-containing protein</fullName>
    </recommendedName>
</protein>
<dbReference type="Pfam" id="PF14529">
    <property type="entry name" value="Exo_endo_phos_2"/>
    <property type="match status" value="1"/>
</dbReference>
<name>A0A8J6HQU3_TENMO</name>
<dbReference type="InterPro" id="IPR036691">
    <property type="entry name" value="Endo/exonu/phosph_ase_sf"/>
</dbReference>
<dbReference type="GO" id="GO:0008270">
    <property type="term" value="F:zinc ion binding"/>
    <property type="evidence" value="ECO:0007669"/>
    <property type="project" value="InterPro"/>
</dbReference>
<dbReference type="Proteomes" id="UP000719412">
    <property type="component" value="Unassembled WGS sequence"/>
</dbReference>
<dbReference type="GO" id="GO:0003824">
    <property type="term" value="F:catalytic activity"/>
    <property type="evidence" value="ECO:0007669"/>
    <property type="project" value="InterPro"/>
</dbReference>
<evidence type="ECO:0000313" key="3">
    <source>
        <dbReference type="Proteomes" id="UP000719412"/>
    </source>
</evidence>
<dbReference type="PANTHER" id="PTHR33273">
    <property type="entry name" value="DOMAIN-CONTAINING PROTEIN, PUTATIVE-RELATED"/>
    <property type="match status" value="1"/>
</dbReference>
<evidence type="ECO:0000313" key="2">
    <source>
        <dbReference type="EMBL" id="KAH0819075.1"/>
    </source>
</evidence>
<accession>A0A8J6HQU3</accession>
<dbReference type="InterPro" id="IPR036875">
    <property type="entry name" value="Znf_CCHC_sf"/>
</dbReference>
<comment type="caution">
    <text evidence="2">The sequence shown here is derived from an EMBL/GenBank/DDBJ whole genome shotgun (WGS) entry which is preliminary data.</text>
</comment>
<dbReference type="PANTHER" id="PTHR33273:SF4">
    <property type="entry name" value="ENDONUCLEASE_EXONUCLEASE_PHOSPHATASE DOMAIN-CONTAINING PROTEIN"/>
    <property type="match status" value="1"/>
</dbReference>
<gene>
    <name evidence="2" type="ORF">GEV33_003716</name>
</gene>
<dbReference type="AlphaFoldDB" id="A0A8J6HQU3"/>
<dbReference type="SUPFAM" id="SSF56219">
    <property type="entry name" value="DNase I-like"/>
    <property type="match status" value="1"/>
</dbReference>
<dbReference type="GO" id="GO:0003676">
    <property type="term" value="F:nucleic acid binding"/>
    <property type="evidence" value="ECO:0007669"/>
    <property type="project" value="InterPro"/>
</dbReference>
<feature type="domain" description="Endonuclease/exonuclease/phosphatase" evidence="1">
    <location>
        <begin position="238"/>
        <end position="336"/>
    </location>
</feature>
<evidence type="ECO:0000259" key="1">
    <source>
        <dbReference type="Pfam" id="PF14529"/>
    </source>
</evidence>
<keyword evidence="3" id="KW-1185">Reference proteome</keyword>
<dbReference type="EMBL" id="JABDTM020015665">
    <property type="protein sequence ID" value="KAH0819075.1"/>
    <property type="molecule type" value="Genomic_DNA"/>
</dbReference>
<dbReference type="Gene3D" id="3.60.10.10">
    <property type="entry name" value="Endonuclease/exonuclease/phosphatase"/>
    <property type="match status" value="1"/>
</dbReference>
<dbReference type="Gene3D" id="4.10.60.10">
    <property type="entry name" value="Zinc finger, CCHC-type"/>
    <property type="match status" value="1"/>
</dbReference>
<proteinExistence type="predicted"/>
<sequence length="347" mass="39415">MQIMDVPEHTTQEQLLAELSKQNLPATVSEHFTGKMFKYGCRNRGNERGGNDTTSWIVELHPAARAHFVKTERIYTTWRSHNIRDFLLVFRCYKCQRFGYIAKFCNSPRQCGFCASTDHESRDCEAREDKRAHKCANCTRSGIKEANHHTAESVCPIYKHHLQEAINSTNYEEPYVCKVANAYKIPGLNGIQCMARKESKFLSAILYNRDHIRPLFVPQLSTGNIVVISARIRTTQVFLVSVYLPPYSDLLAELPALQRILLATAGHKTVIGGDFNVRSTLWFDHRDDNRAPTLEEFIATNNLAIINRPGTIPTFRSPNGCSYIDITLTTNSAIDDLSRWTVADDLT</sequence>
<dbReference type="SUPFAM" id="SSF57756">
    <property type="entry name" value="Retrovirus zinc finger-like domains"/>
    <property type="match status" value="1"/>
</dbReference>
<dbReference type="InterPro" id="IPR005135">
    <property type="entry name" value="Endo/exonuclease/phosphatase"/>
</dbReference>
<reference evidence="2" key="2">
    <citation type="submission" date="2021-08" db="EMBL/GenBank/DDBJ databases">
        <authorList>
            <person name="Eriksson T."/>
        </authorList>
    </citation>
    <scope>NUCLEOTIDE SEQUENCE</scope>
    <source>
        <strain evidence="2">Stoneville</strain>
        <tissue evidence="2">Whole head</tissue>
    </source>
</reference>
<reference evidence="2" key="1">
    <citation type="journal article" date="2020" name="J Insects Food Feed">
        <title>The yellow mealworm (Tenebrio molitor) genome: a resource for the emerging insects as food and feed industry.</title>
        <authorList>
            <person name="Eriksson T."/>
            <person name="Andere A."/>
            <person name="Kelstrup H."/>
            <person name="Emery V."/>
            <person name="Picard C."/>
        </authorList>
    </citation>
    <scope>NUCLEOTIDE SEQUENCE</scope>
    <source>
        <strain evidence="2">Stoneville</strain>
        <tissue evidence="2">Whole head</tissue>
    </source>
</reference>
<organism evidence="2 3">
    <name type="scientific">Tenebrio molitor</name>
    <name type="common">Yellow mealworm beetle</name>
    <dbReference type="NCBI Taxonomy" id="7067"/>
    <lineage>
        <taxon>Eukaryota</taxon>
        <taxon>Metazoa</taxon>
        <taxon>Ecdysozoa</taxon>
        <taxon>Arthropoda</taxon>
        <taxon>Hexapoda</taxon>
        <taxon>Insecta</taxon>
        <taxon>Pterygota</taxon>
        <taxon>Neoptera</taxon>
        <taxon>Endopterygota</taxon>
        <taxon>Coleoptera</taxon>
        <taxon>Polyphaga</taxon>
        <taxon>Cucujiformia</taxon>
        <taxon>Tenebrionidae</taxon>
        <taxon>Tenebrio</taxon>
    </lineage>
</organism>